<proteinExistence type="predicted"/>
<gene>
    <name evidence="3" type="ORF">MNV_1270027</name>
</gene>
<dbReference type="Proteomes" id="UP000218615">
    <property type="component" value="Unassembled WGS sequence"/>
</dbReference>
<evidence type="ECO:0000313" key="4">
    <source>
        <dbReference type="Proteomes" id="UP000218615"/>
    </source>
</evidence>
<dbReference type="EMBL" id="FZMP01000032">
    <property type="protein sequence ID" value="SNQ59697.1"/>
    <property type="molecule type" value="Genomic_DNA"/>
</dbReference>
<feature type="coiled-coil region" evidence="1">
    <location>
        <begin position="358"/>
        <end position="388"/>
    </location>
</feature>
<dbReference type="InterPro" id="IPR036013">
    <property type="entry name" value="Band_7/SPFH_dom_sf"/>
</dbReference>
<feature type="coiled-coil region" evidence="1">
    <location>
        <begin position="179"/>
        <end position="244"/>
    </location>
</feature>
<accession>A0A284VKH2</accession>
<evidence type="ECO:0000313" key="3">
    <source>
        <dbReference type="EMBL" id="SNQ59697.1"/>
    </source>
</evidence>
<name>A0A284VKH2_9EURY</name>
<evidence type="ECO:0000256" key="1">
    <source>
        <dbReference type="SAM" id="Coils"/>
    </source>
</evidence>
<dbReference type="RefSeq" id="WP_179293785.1">
    <property type="nucleotide sequence ID" value="NZ_FZMP01000032.1"/>
</dbReference>
<dbReference type="Gene3D" id="3.30.479.30">
    <property type="entry name" value="Band 7 domain"/>
    <property type="match status" value="1"/>
</dbReference>
<dbReference type="Pfam" id="PF01145">
    <property type="entry name" value="Band_7"/>
    <property type="match status" value="1"/>
</dbReference>
<dbReference type="SUPFAM" id="SSF117892">
    <property type="entry name" value="Band 7/SPFH domain"/>
    <property type="match status" value="1"/>
</dbReference>
<keyword evidence="1" id="KW-0175">Coiled coil</keyword>
<evidence type="ECO:0000259" key="2">
    <source>
        <dbReference type="Pfam" id="PF01145"/>
    </source>
</evidence>
<sequence>MPQHPVKADKSTKHEIHEKEEVLLTTDVNHRGIWEKPVGPGIYNLNFLALTPYLVPTSAVTIDWAAGTEIRTEHNCLLEKTVGKKKVLKESEIETERATEFFKFSQLILTSKDGFTLEADVRLIIRIRPQHASFIIARFGSVPNLIEQIVQPLIDSSFRNKAGEKKAIDFIQSRTDIQREALEKAREEFEKYYVEAKNLLLSYIKVDATLLKTQTDREIAIQQQEQFQQQAKAQEENIVVQEKTARAEKQRDVIAATLSIQINKDRAAALIEEATGIKTATMLKADGERYNQSEIGKGLADAYQAQAEVVGPERLALIKVMEHIASGKVKIVPDLLITGENGKGGNLFNTWMATMLSSEVKKQQVEKLQVEKQQIEKLQVEKLQVEKLQE</sequence>
<feature type="domain" description="Band 7" evidence="2">
    <location>
        <begin position="99"/>
        <end position="234"/>
    </location>
</feature>
<organism evidence="3 4">
    <name type="scientific">Candidatus Methanoperedens nitratireducens</name>
    <dbReference type="NCBI Taxonomy" id="1392998"/>
    <lineage>
        <taxon>Archaea</taxon>
        <taxon>Methanobacteriati</taxon>
        <taxon>Methanobacteriota</taxon>
        <taxon>Stenosarchaea group</taxon>
        <taxon>Methanomicrobia</taxon>
        <taxon>Methanosarcinales</taxon>
        <taxon>ANME-2 cluster</taxon>
        <taxon>Candidatus Methanoperedentaceae</taxon>
        <taxon>Candidatus Methanoperedens</taxon>
    </lineage>
</organism>
<protein>
    <recommendedName>
        <fullName evidence="2">Band 7 domain-containing protein</fullName>
    </recommendedName>
</protein>
<dbReference type="InterPro" id="IPR001107">
    <property type="entry name" value="Band_7"/>
</dbReference>
<reference evidence="4" key="1">
    <citation type="submission" date="2017-06" db="EMBL/GenBank/DDBJ databases">
        <authorList>
            <person name="Cremers G."/>
        </authorList>
    </citation>
    <scope>NUCLEOTIDE SEQUENCE [LARGE SCALE GENOMIC DNA]</scope>
</reference>
<keyword evidence="4" id="KW-1185">Reference proteome</keyword>
<dbReference type="AlphaFoldDB" id="A0A284VKH2"/>